<evidence type="ECO:0000256" key="3">
    <source>
        <dbReference type="ARBA" id="ARBA00023237"/>
    </source>
</evidence>
<dbReference type="InterPro" id="IPR000531">
    <property type="entry name" value="Beta-barrel_TonB"/>
</dbReference>
<feature type="domain" description="TonB-dependent receptor-like beta-barrel" evidence="6">
    <location>
        <begin position="401"/>
        <end position="863"/>
    </location>
</feature>
<dbReference type="InterPro" id="IPR012910">
    <property type="entry name" value="Plug_dom"/>
</dbReference>
<dbReference type="InterPro" id="IPR036942">
    <property type="entry name" value="Beta-barrel_TonB_sf"/>
</dbReference>
<sequence>MNTKFKLAGLSLAVLQVLNSPLALADDTAKVEAEKDIEVIEIKGFGSTLNQALRNKRHSESTVEFVSADDLGILPDVTITDAIARLPGVAADRDRGNASRLSIRGLGPRLNAATLNNRELVSAEPSRDVRYEQFPSELISSVEVYKTPMANQVEGGIAGLVNMNFVKPLSKDTSIFNVGASVMHYELADDLPNADAQGSRANISYVTQINDSFGIALGLSTQEQPSIQRGIESWNYNNTPANQGDVDGNGVTEAKPWGGQIDSKMGNNERLGGLVILEWEPNDEINILFDTFYSKFDIQEQEDQMYFDSWGDWQGGQNWAYNNSQTSPIIISSEFGGEQLVEGALPWASHSIHNAMWFQENELLSTGVKLEWQRNDWLVKADLGYSEASIESVWVDITSNYNGDAYELGWSTHDADQLSVWLQENPDNGLTNTNISDPALYSFSAMAADQDRELTDEMLNFSLDVERMVDWGHIELVSFGGRISQREKANDEVSWSRDVVNDLAYADNAIAYDLGDKIVAPSLVGLNDWHSVANNVFGGLADRSTGTRNDVASWQIEEDNTALYAMVRLTGELFGLEYSGNAGIRYVSTEVTSSGTQRVSEGWQTDNDIDWYEVVSLNPVTIEHDYSELLPSVNLLFTLSEDSQVRIGAARTMSRPPLIEMRTGFDIDSTVVPPAASGGNPTLDPFIANQVDISYEYYFGDDAAIAINTYYKDLETHIGRTQDTIVVGDVEMPLTGPANGDGGTIKGAEVLYQQSLTFLPYPFDGLGVYANYSYADSDVKEFYPENNPFALGGLSEHVGNFTLWYYKSGFDARVSYNYRSEYTTVSSWEPEKIALAEAEATVDVSFGYELTENLKLTLQAQNLTNEPAVSYYDNDTTRPAQYNEWGRRFLIGFNYSL</sequence>
<evidence type="ECO:0000256" key="1">
    <source>
        <dbReference type="ARBA" id="ARBA00004442"/>
    </source>
</evidence>
<dbReference type="SUPFAM" id="SSF56935">
    <property type="entry name" value="Porins"/>
    <property type="match status" value="1"/>
</dbReference>
<feature type="signal peptide" evidence="5">
    <location>
        <begin position="1"/>
        <end position="25"/>
    </location>
</feature>
<dbReference type="Pfam" id="PF00593">
    <property type="entry name" value="TonB_dep_Rec_b-barrel"/>
    <property type="match status" value="1"/>
</dbReference>
<evidence type="ECO:0000313" key="9">
    <source>
        <dbReference type="Proteomes" id="UP001165413"/>
    </source>
</evidence>
<proteinExistence type="inferred from homology"/>
<dbReference type="InterPro" id="IPR010104">
    <property type="entry name" value="TonB_rcpt_bac"/>
</dbReference>
<evidence type="ECO:0000259" key="6">
    <source>
        <dbReference type="Pfam" id="PF00593"/>
    </source>
</evidence>
<dbReference type="NCBIfam" id="TIGR01782">
    <property type="entry name" value="TonB-Xanth-Caul"/>
    <property type="match status" value="1"/>
</dbReference>
<protein>
    <submittedName>
        <fullName evidence="8">TonB-dependent receptor</fullName>
    </submittedName>
</protein>
<keyword evidence="9" id="KW-1185">Reference proteome</keyword>
<dbReference type="RefSeq" id="WP_254098029.1">
    <property type="nucleotide sequence ID" value="NZ_JANATA010000001.1"/>
</dbReference>
<evidence type="ECO:0000256" key="2">
    <source>
        <dbReference type="ARBA" id="ARBA00023136"/>
    </source>
</evidence>
<keyword evidence="8" id="KW-0675">Receptor</keyword>
<evidence type="ECO:0000256" key="5">
    <source>
        <dbReference type="SAM" id="SignalP"/>
    </source>
</evidence>
<dbReference type="EMBL" id="JANATA010000001">
    <property type="protein sequence ID" value="MCP3427567.1"/>
    <property type="molecule type" value="Genomic_DNA"/>
</dbReference>
<dbReference type="AlphaFoldDB" id="A0AA42BLG5"/>
<dbReference type="Gene3D" id="2.170.130.10">
    <property type="entry name" value="TonB-dependent receptor, plug domain"/>
    <property type="match status" value="1"/>
</dbReference>
<feature type="domain" description="TonB-dependent receptor plug" evidence="7">
    <location>
        <begin position="56"/>
        <end position="157"/>
    </location>
</feature>
<gene>
    <name evidence="8" type="ORF">NLF92_01235</name>
</gene>
<dbReference type="Gene3D" id="2.40.170.20">
    <property type="entry name" value="TonB-dependent receptor, beta-barrel domain"/>
    <property type="match status" value="1"/>
</dbReference>
<evidence type="ECO:0000256" key="4">
    <source>
        <dbReference type="RuleBase" id="RU003357"/>
    </source>
</evidence>
<dbReference type="Proteomes" id="UP001165413">
    <property type="component" value="Unassembled WGS sequence"/>
</dbReference>
<accession>A0AA42BLG5</accession>
<dbReference type="PANTHER" id="PTHR40980:SF3">
    <property type="entry name" value="TONB-DEPENDENT RECEPTOR-LIKE BETA-BARREL DOMAIN-CONTAINING PROTEIN"/>
    <property type="match status" value="1"/>
</dbReference>
<organism evidence="8 9">
    <name type="scientific">Opacimonas viscosa</name>
    <dbReference type="NCBI Taxonomy" id="2961944"/>
    <lineage>
        <taxon>Bacteria</taxon>
        <taxon>Pseudomonadati</taxon>
        <taxon>Pseudomonadota</taxon>
        <taxon>Gammaproteobacteria</taxon>
        <taxon>Alteromonadales</taxon>
        <taxon>Alteromonadaceae</taxon>
        <taxon>Opacimonas</taxon>
    </lineage>
</organism>
<dbReference type="PANTHER" id="PTHR40980">
    <property type="entry name" value="PLUG DOMAIN-CONTAINING PROTEIN"/>
    <property type="match status" value="1"/>
</dbReference>
<comment type="subcellular location">
    <subcellularLocation>
        <location evidence="1 4">Cell outer membrane</location>
    </subcellularLocation>
</comment>
<reference evidence="8" key="1">
    <citation type="submission" date="2022-07" db="EMBL/GenBank/DDBJ databases">
        <title>Characterization of the Novel Bacterium Alteromonas immobilis LMIT006 and Alteromonas gregis LMIT007.</title>
        <authorList>
            <person name="Lin X."/>
        </authorList>
    </citation>
    <scope>NUCLEOTIDE SEQUENCE</scope>
    <source>
        <strain evidence="8">LMIT007</strain>
    </source>
</reference>
<dbReference type="InterPro" id="IPR037066">
    <property type="entry name" value="Plug_dom_sf"/>
</dbReference>
<dbReference type="CDD" id="cd01347">
    <property type="entry name" value="ligand_gated_channel"/>
    <property type="match status" value="1"/>
</dbReference>
<keyword evidence="5" id="KW-0732">Signal</keyword>
<name>A0AA42BLG5_9ALTE</name>
<comment type="similarity">
    <text evidence="4">Belongs to the TonB-dependent receptor family.</text>
</comment>
<feature type="chain" id="PRO_5041354173" evidence="5">
    <location>
        <begin position="26"/>
        <end position="897"/>
    </location>
</feature>
<evidence type="ECO:0000313" key="8">
    <source>
        <dbReference type="EMBL" id="MCP3427567.1"/>
    </source>
</evidence>
<keyword evidence="2 4" id="KW-0472">Membrane</keyword>
<evidence type="ECO:0000259" key="7">
    <source>
        <dbReference type="Pfam" id="PF07715"/>
    </source>
</evidence>
<keyword evidence="4" id="KW-0798">TonB box</keyword>
<comment type="caution">
    <text evidence="8">The sequence shown here is derived from an EMBL/GenBank/DDBJ whole genome shotgun (WGS) entry which is preliminary data.</text>
</comment>
<keyword evidence="3" id="KW-0998">Cell outer membrane</keyword>
<dbReference type="GO" id="GO:0009279">
    <property type="term" value="C:cell outer membrane"/>
    <property type="evidence" value="ECO:0007669"/>
    <property type="project" value="UniProtKB-SubCell"/>
</dbReference>
<dbReference type="Pfam" id="PF07715">
    <property type="entry name" value="Plug"/>
    <property type="match status" value="1"/>
</dbReference>